<evidence type="ECO:0000313" key="1">
    <source>
        <dbReference type="EMBL" id="AOW06966.1"/>
    </source>
</evidence>
<name>A0A1D8NMW2_YARLL</name>
<dbReference type="EMBL" id="CP017558">
    <property type="protein sequence ID" value="AOW06966.1"/>
    <property type="molecule type" value="Genomic_DNA"/>
</dbReference>
<dbReference type="VEuPathDB" id="FungiDB:YALI1_F14448g"/>
<proteinExistence type="predicted"/>
<organism evidence="1 2">
    <name type="scientific">Yarrowia lipolytica</name>
    <name type="common">Candida lipolytica</name>
    <dbReference type="NCBI Taxonomy" id="4952"/>
    <lineage>
        <taxon>Eukaryota</taxon>
        <taxon>Fungi</taxon>
        <taxon>Dikarya</taxon>
        <taxon>Ascomycota</taxon>
        <taxon>Saccharomycotina</taxon>
        <taxon>Dipodascomycetes</taxon>
        <taxon>Dipodascales</taxon>
        <taxon>Dipodascales incertae sedis</taxon>
        <taxon>Yarrowia</taxon>
    </lineage>
</organism>
<accession>A0A1D8NMW2</accession>
<dbReference type="Proteomes" id="UP000182444">
    <property type="component" value="Chromosome 1F"/>
</dbReference>
<gene>
    <name evidence="1" type="ORF">YALI1_F14448g</name>
</gene>
<sequence length="158" mass="17744">MEPIERHGVRAPETRGDGNECILTPEDLYILTRLPERSGSSDQIIPTTQCLSSTLCWPLWQPPRKFPVPLTPSHCSPRAPLTPTPGASPISRFSTVVPVQNHWRLSWRQEITSSSPSMSPSTLEARSWLLMRLTTPIRYFSRLSVTERTPSPVPTLTT</sequence>
<dbReference type="GeneID" id="94583910"/>
<dbReference type="RefSeq" id="XP_068139425.1">
    <property type="nucleotide sequence ID" value="XM_068283324.1"/>
</dbReference>
<evidence type="ECO:0000313" key="2">
    <source>
        <dbReference type="Proteomes" id="UP000182444"/>
    </source>
</evidence>
<protein>
    <submittedName>
        <fullName evidence="1">Uncharacterized protein</fullName>
    </submittedName>
</protein>
<reference evidence="1 2" key="1">
    <citation type="journal article" date="2016" name="PLoS ONE">
        <title>Sequence Assembly of Yarrowia lipolytica Strain W29/CLIB89 Shows Transposable Element Diversity.</title>
        <authorList>
            <person name="Magnan C."/>
            <person name="Yu J."/>
            <person name="Chang I."/>
            <person name="Jahn E."/>
            <person name="Kanomata Y."/>
            <person name="Wu J."/>
            <person name="Zeller M."/>
            <person name="Oakes M."/>
            <person name="Baldi P."/>
            <person name="Sandmeyer S."/>
        </authorList>
    </citation>
    <scope>NUCLEOTIDE SEQUENCE [LARGE SCALE GENOMIC DNA]</scope>
    <source>
        <strain evidence="2">CLIB89(W29)</strain>
    </source>
</reference>
<dbReference type="AlphaFoldDB" id="A0A1D8NMW2"/>